<dbReference type="GO" id="GO:0003723">
    <property type="term" value="F:RNA binding"/>
    <property type="evidence" value="ECO:0007669"/>
    <property type="project" value="InterPro"/>
</dbReference>
<dbReference type="PANTHER" id="PTHR11143">
    <property type="entry name" value="60S RIBOSOMAL PROTEIN L26 FAMILY MEMBER"/>
    <property type="match status" value="1"/>
</dbReference>
<dbReference type="InterPro" id="IPR005756">
    <property type="entry name" value="Ribosomal_uL24_euk/arc"/>
</dbReference>
<gene>
    <name evidence="6" type="primary">RPL26A_1</name>
    <name evidence="5" type="synonym">RPL26A_2</name>
    <name evidence="6" type="ORF">IWQ60_002335</name>
    <name evidence="5" type="ORF">IWQ60_010149</name>
</gene>
<feature type="domain" description="KOW" evidence="4">
    <location>
        <begin position="48"/>
        <end position="75"/>
    </location>
</feature>
<dbReference type="InterPro" id="IPR014722">
    <property type="entry name" value="Rib_uL2_dom2"/>
</dbReference>
<dbReference type="EMBL" id="JANBPT010000934">
    <property type="protein sequence ID" value="KAJ1911415.1"/>
    <property type="molecule type" value="Genomic_DNA"/>
</dbReference>
<dbReference type="Pfam" id="PF16906">
    <property type="entry name" value="Ribosomal_L26"/>
    <property type="match status" value="1"/>
</dbReference>
<dbReference type="Gene3D" id="2.30.30.30">
    <property type="match status" value="1"/>
</dbReference>
<protein>
    <submittedName>
        <fullName evidence="6">60S ribosomal protein L26A</fullName>
    </submittedName>
</protein>
<dbReference type="NCBIfam" id="TIGR01080">
    <property type="entry name" value="rplX_A_E"/>
    <property type="match status" value="1"/>
</dbReference>
<dbReference type="EMBL" id="JANBPT010000087">
    <property type="protein sequence ID" value="KAJ1928125.1"/>
    <property type="molecule type" value="Genomic_DNA"/>
</dbReference>
<dbReference type="PROSITE" id="PS01108">
    <property type="entry name" value="RIBOSOMAL_L24"/>
    <property type="match status" value="1"/>
</dbReference>
<dbReference type="InterPro" id="IPR008991">
    <property type="entry name" value="Translation_prot_SH3-like_sf"/>
</dbReference>
<dbReference type="SMART" id="SM00739">
    <property type="entry name" value="KOW"/>
    <property type="match status" value="1"/>
</dbReference>
<evidence type="ECO:0000256" key="2">
    <source>
        <dbReference type="ARBA" id="ARBA00022980"/>
    </source>
</evidence>
<dbReference type="CDD" id="cd06089">
    <property type="entry name" value="KOW_RPL26"/>
    <property type="match status" value="1"/>
</dbReference>
<evidence type="ECO:0000313" key="5">
    <source>
        <dbReference type="EMBL" id="KAJ1911415.1"/>
    </source>
</evidence>
<dbReference type="GO" id="GO:0003735">
    <property type="term" value="F:structural constituent of ribosome"/>
    <property type="evidence" value="ECO:0007669"/>
    <property type="project" value="InterPro"/>
</dbReference>
<comment type="caution">
    <text evidence="6">The sequence shown here is derived from an EMBL/GenBank/DDBJ whole genome shotgun (WGS) entry which is preliminary data.</text>
</comment>
<keyword evidence="7" id="KW-1185">Reference proteome</keyword>
<comment type="similarity">
    <text evidence="1">Belongs to the universal ribosomal protein uL24 family.</text>
</comment>
<dbReference type="InterPro" id="IPR005825">
    <property type="entry name" value="Ribosomal_uL24_CS"/>
</dbReference>
<sequence>MKYNTRVSSSRRKNRKAHFTATPSERRVIMSAGLSKELRAKHHFRAMPIHMDDEVMVITGSYKGREGRVVRVSRKKYVIHIDRLVREKVNGATAPIGIHPSNVVITKFKVDKDRKALVERKTAAYKAKFGGAEEDVEMKE</sequence>
<dbReference type="GO" id="GO:0006412">
    <property type="term" value="P:translation"/>
    <property type="evidence" value="ECO:0007669"/>
    <property type="project" value="InterPro"/>
</dbReference>
<name>A0A9W8AJ76_9FUNG</name>
<dbReference type="SUPFAM" id="SSF50104">
    <property type="entry name" value="Translation proteins SH3-like domain"/>
    <property type="match status" value="1"/>
</dbReference>
<evidence type="ECO:0000259" key="4">
    <source>
        <dbReference type="SMART" id="SM00739"/>
    </source>
</evidence>
<dbReference type="OrthoDB" id="1688503at2759"/>
<proteinExistence type="inferred from homology"/>
<dbReference type="InterPro" id="IPR041988">
    <property type="entry name" value="Ribosomal_uL24_KOW"/>
</dbReference>
<keyword evidence="2 6" id="KW-0689">Ribosomal protein</keyword>
<accession>A0A9W8AJ76</accession>
<dbReference type="Proteomes" id="UP001150569">
    <property type="component" value="Unassembled WGS sequence"/>
</dbReference>
<dbReference type="InterPro" id="IPR005824">
    <property type="entry name" value="KOW"/>
</dbReference>
<dbReference type="Pfam" id="PF00467">
    <property type="entry name" value="KOW"/>
    <property type="match status" value="1"/>
</dbReference>
<keyword evidence="3" id="KW-0687">Ribonucleoprotein</keyword>
<dbReference type="GO" id="GO:0015934">
    <property type="term" value="C:large ribosomal subunit"/>
    <property type="evidence" value="ECO:0007669"/>
    <property type="project" value="InterPro"/>
</dbReference>
<evidence type="ECO:0000313" key="7">
    <source>
        <dbReference type="Proteomes" id="UP001150569"/>
    </source>
</evidence>
<evidence type="ECO:0000256" key="3">
    <source>
        <dbReference type="ARBA" id="ARBA00023274"/>
    </source>
</evidence>
<organism evidence="6 7">
    <name type="scientific">Tieghemiomyces parasiticus</name>
    <dbReference type="NCBI Taxonomy" id="78921"/>
    <lineage>
        <taxon>Eukaryota</taxon>
        <taxon>Fungi</taxon>
        <taxon>Fungi incertae sedis</taxon>
        <taxon>Zoopagomycota</taxon>
        <taxon>Kickxellomycotina</taxon>
        <taxon>Dimargaritomycetes</taxon>
        <taxon>Dimargaritales</taxon>
        <taxon>Dimargaritaceae</taxon>
        <taxon>Tieghemiomyces</taxon>
    </lineage>
</organism>
<evidence type="ECO:0000256" key="1">
    <source>
        <dbReference type="ARBA" id="ARBA00010618"/>
    </source>
</evidence>
<dbReference type="AlphaFoldDB" id="A0A9W8AJ76"/>
<evidence type="ECO:0000313" key="6">
    <source>
        <dbReference type="EMBL" id="KAJ1928125.1"/>
    </source>
</evidence>
<reference evidence="6" key="1">
    <citation type="submission" date="2022-07" db="EMBL/GenBank/DDBJ databases">
        <title>Phylogenomic reconstructions and comparative analyses of Kickxellomycotina fungi.</title>
        <authorList>
            <person name="Reynolds N.K."/>
            <person name="Stajich J.E."/>
            <person name="Barry K."/>
            <person name="Grigoriev I.V."/>
            <person name="Crous P."/>
            <person name="Smith M.E."/>
        </authorList>
    </citation>
    <scope>NUCLEOTIDE SEQUENCE</scope>
    <source>
        <strain evidence="6">RSA 861</strain>
    </source>
</reference>
<dbReference type="FunFam" id="2.30.30.30:FF:000009">
    <property type="entry name" value="60S ribosomal protein L26"/>
    <property type="match status" value="1"/>
</dbReference>